<keyword evidence="14" id="KW-0175">Coiled coil</keyword>
<dbReference type="PROSITE" id="PS50109">
    <property type="entry name" value="HIS_KIN"/>
    <property type="match status" value="1"/>
</dbReference>
<evidence type="ECO:0000256" key="2">
    <source>
        <dbReference type="ARBA" id="ARBA00004651"/>
    </source>
</evidence>
<evidence type="ECO:0000313" key="18">
    <source>
        <dbReference type="Proteomes" id="UP000824141"/>
    </source>
</evidence>
<feature type="domain" description="Histidine kinase" evidence="16">
    <location>
        <begin position="456"/>
        <end position="557"/>
    </location>
</feature>
<reference evidence="17" key="2">
    <citation type="journal article" date="2021" name="PeerJ">
        <title>Extensive microbial diversity within the chicken gut microbiome revealed by metagenomics and culture.</title>
        <authorList>
            <person name="Gilroy R."/>
            <person name="Ravi A."/>
            <person name="Getino M."/>
            <person name="Pursley I."/>
            <person name="Horton D.L."/>
            <person name="Alikhan N.F."/>
            <person name="Baker D."/>
            <person name="Gharbi K."/>
            <person name="Hall N."/>
            <person name="Watson M."/>
            <person name="Adriaenssens E.M."/>
            <person name="Foster-Nyarko E."/>
            <person name="Jarju S."/>
            <person name="Secka A."/>
            <person name="Antonio M."/>
            <person name="Oren A."/>
            <person name="Chaudhuri R.R."/>
            <person name="La Ragione R."/>
            <person name="Hildebrand F."/>
            <person name="Pallen M.J."/>
        </authorList>
    </citation>
    <scope>NUCLEOTIDE SEQUENCE</scope>
    <source>
        <strain evidence="17">6086</strain>
    </source>
</reference>
<dbReference type="PANTHER" id="PTHR34220:SF11">
    <property type="entry name" value="SENSOR PROTEIN KINASE HPTS"/>
    <property type="match status" value="1"/>
</dbReference>
<dbReference type="GO" id="GO:0005524">
    <property type="term" value="F:ATP binding"/>
    <property type="evidence" value="ECO:0007669"/>
    <property type="project" value="UniProtKB-KW"/>
</dbReference>
<evidence type="ECO:0000256" key="3">
    <source>
        <dbReference type="ARBA" id="ARBA00012438"/>
    </source>
</evidence>
<evidence type="ECO:0000256" key="15">
    <source>
        <dbReference type="SAM" id="Phobius"/>
    </source>
</evidence>
<keyword evidence="6" id="KW-0808">Transferase</keyword>
<dbReference type="InterPro" id="IPR050640">
    <property type="entry name" value="Bact_2-comp_sensor_kinase"/>
</dbReference>
<dbReference type="Gene3D" id="3.30.565.10">
    <property type="entry name" value="Histidine kinase-like ATPase, C-terminal domain"/>
    <property type="match status" value="1"/>
</dbReference>
<protein>
    <recommendedName>
        <fullName evidence="3">histidine kinase</fullName>
        <ecNumber evidence="3">2.7.13.3</ecNumber>
    </recommendedName>
</protein>
<dbReference type="PRINTS" id="PR00344">
    <property type="entry name" value="BCTRLSENSOR"/>
</dbReference>
<proteinExistence type="predicted"/>
<dbReference type="InterPro" id="IPR036890">
    <property type="entry name" value="HATPase_C_sf"/>
</dbReference>
<evidence type="ECO:0000313" key="17">
    <source>
        <dbReference type="EMBL" id="HIS79297.1"/>
    </source>
</evidence>
<feature type="coiled-coil region" evidence="14">
    <location>
        <begin position="327"/>
        <end position="368"/>
    </location>
</feature>
<organism evidence="17 18">
    <name type="scientific">Candidatus Caccousia stercoris</name>
    <dbReference type="NCBI Taxonomy" id="2840723"/>
    <lineage>
        <taxon>Bacteria</taxon>
        <taxon>Bacillati</taxon>
        <taxon>Bacillota</taxon>
        <taxon>Clostridia</taxon>
        <taxon>Eubacteriales</taxon>
        <taxon>Oscillospiraceae</taxon>
        <taxon>Oscillospiraceae incertae sedis</taxon>
        <taxon>Candidatus Caccousia</taxon>
    </lineage>
</organism>
<dbReference type="InterPro" id="IPR005467">
    <property type="entry name" value="His_kinase_dom"/>
</dbReference>
<dbReference type="CDD" id="cd00075">
    <property type="entry name" value="HATPase"/>
    <property type="match status" value="1"/>
</dbReference>
<evidence type="ECO:0000256" key="4">
    <source>
        <dbReference type="ARBA" id="ARBA00022475"/>
    </source>
</evidence>
<evidence type="ECO:0000256" key="14">
    <source>
        <dbReference type="SAM" id="Coils"/>
    </source>
</evidence>
<dbReference type="Proteomes" id="UP000824141">
    <property type="component" value="Unassembled WGS sequence"/>
</dbReference>
<evidence type="ECO:0000259" key="16">
    <source>
        <dbReference type="PROSITE" id="PS50109"/>
    </source>
</evidence>
<evidence type="ECO:0000256" key="10">
    <source>
        <dbReference type="ARBA" id="ARBA00022840"/>
    </source>
</evidence>
<dbReference type="InterPro" id="IPR003594">
    <property type="entry name" value="HATPase_dom"/>
</dbReference>
<evidence type="ECO:0000256" key="7">
    <source>
        <dbReference type="ARBA" id="ARBA00022692"/>
    </source>
</evidence>
<dbReference type="GO" id="GO:0005886">
    <property type="term" value="C:plasma membrane"/>
    <property type="evidence" value="ECO:0007669"/>
    <property type="project" value="UniProtKB-SubCell"/>
</dbReference>
<name>A0A9D1K2V1_9FIRM</name>
<dbReference type="EC" id="2.7.13.3" evidence="3"/>
<keyword evidence="7 15" id="KW-0812">Transmembrane</keyword>
<evidence type="ECO:0000256" key="13">
    <source>
        <dbReference type="ARBA" id="ARBA00023136"/>
    </source>
</evidence>
<dbReference type="PANTHER" id="PTHR34220">
    <property type="entry name" value="SENSOR HISTIDINE KINASE YPDA"/>
    <property type="match status" value="1"/>
</dbReference>
<evidence type="ECO:0000256" key="11">
    <source>
        <dbReference type="ARBA" id="ARBA00022989"/>
    </source>
</evidence>
<keyword evidence="13 15" id="KW-0472">Membrane</keyword>
<keyword evidence="9 17" id="KW-0418">Kinase</keyword>
<gene>
    <name evidence="17" type="ORF">IAD03_08000</name>
</gene>
<accession>A0A9D1K2V1</accession>
<evidence type="ECO:0000256" key="8">
    <source>
        <dbReference type="ARBA" id="ARBA00022741"/>
    </source>
</evidence>
<keyword evidence="8" id="KW-0547">Nucleotide-binding</keyword>
<keyword evidence="11 15" id="KW-1133">Transmembrane helix</keyword>
<keyword evidence="4" id="KW-1003">Cell membrane</keyword>
<feature type="transmembrane region" description="Helical" evidence="15">
    <location>
        <begin position="274"/>
        <end position="297"/>
    </location>
</feature>
<reference evidence="17" key="1">
    <citation type="submission" date="2020-10" db="EMBL/GenBank/DDBJ databases">
        <authorList>
            <person name="Gilroy R."/>
        </authorList>
    </citation>
    <scope>NUCLEOTIDE SEQUENCE</scope>
    <source>
        <strain evidence="17">6086</strain>
    </source>
</reference>
<dbReference type="InterPro" id="IPR010559">
    <property type="entry name" value="Sig_transdc_His_kin_internal"/>
</dbReference>
<evidence type="ECO:0000256" key="9">
    <source>
        <dbReference type="ARBA" id="ARBA00022777"/>
    </source>
</evidence>
<dbReference type="AlphaFoldDB" id="A0A9D1K2V1"/>
<evidence type="ECO:0000256" key="1">
    <source>
        <dbReference type="ARBA" id="ARBA00000085"/>
    </source>
</evidence>
<keyword evidence="12" id="KW-0902">Two-component regulatory system</keyword>
<keyword evidence="10" id="KW-0067">ATP-binding</keyword>
<dbReference type="EMBL" id="DVJM01000170">
    <property type="protein sequence ID" value="HIS79297.1"/>
    <property type="molecule type" value="Genomic_DNA"/>
</dbReference>
<dbReference type="Pfam" id="PF06580">
    <property type="entry name" value="His_kinase"/>
    <property type="match status" value="1"/>
</dbReference>
<dbReference type="Pfam" id="PF02518">
    <property type="entry name" value="HATPase_c"/>
    <property type="match status" value="1"/>
</dbReference>
<dbReference type="GO" id="GO:0000155">
    <property type="term" value="F:phosphorelay sensor kinase activity"/>
    <property type="evidence" value="ECO:0007669"/>
    <property type="project" value="InterPro"/>
</dbReference>
<evidence type="ECO:0000256" key="6">
    <source>
        <dbReference type="ARBA" id="ARBA00022679"/>
    </source>
</evidence>
<dbReference type="SUPFAM" id="SSF55874">
    <property type="entry name" value="ATPase domain of HSP90 chaperone/DNA topoisomerase II/histidine kinase"/>
    <property type="match status" value="1"/>
</dbReference>
<sequence length="561" mass="64049">MKKPSLNLKQRISLVFICCLLLIFGGIMSISNYSIQSILENKIETGYENTANQLCLMMENTISNMNHVSQLLVVGSAAEYLEGYFHAEPGYDKIRYSDSVREQMAVLTFTNPTIGLTAYLSPGEDKPLFTTGTIRDKVDLDQMPLLMESGTIRYYGPMQSLSQATDRTVLAAVRSVQLSDGQELLLYVESAFHVVDDILEANQGQERFPILFLDPQGTITYSESESFATGIPFSEEDLTGFYPFRVKANQGWEVVMLVPEGIYMQERNQWIESLAAFCVVIVIFCAVMVWMLWRMIYRPLGIFERRMSTVLEEAPASGGEKTNIAEYDELLEKFEEMRGEIRRMIQEISVAEQRRADLEVEKLRYQINPHFLMNTLNTVHWMALMNNQDDIDHTVQNLNRLLLYNLNKQNREATLADEVMAIREYLALQQVRYDFSFVCTQEPPDDPLAYACPKFILQPLVENALYHGYSKDMTVSLRIRVTDRIEVTVADNGNGMTPEQLEKMCSLKEDSPEEGLGIGFSYVIRSIHRRYHGKADWSVESRLGEGTAVHLYLPKEVAKSC</sequence>
<keyword evidence="5" id="KW-0597">Phosphoprotein</keyword>
<comment type="subcellular location">
    <subcellularLocation>
        <location evidence="2">Cell membrane</location>
        <topology evidence="2">Multi-pass membrane protein</topology>
    </subcellularLocation>
</comment>
<dbReference type="InterPro" id="IPR004358">
    <property type="entry name" value="Sig_transdc_His_kin-like_C"/>
</dbReference>
<evidence type="ECO:0000256" key="12">
    <source>
        <dbReference type="ARBA" id="ARBA00023012"/>
    </source>
</evidence>
<comment type="catalytic activity">
    <reaction evidence="1">
        <text>ATP + protein L-histidine = ADP + protein N-phospho-L-histidine.</text>
        <dbReference type="EC" id="2.7.13.3"/>
    </reaction>
</comment>
<comment type="caution">
    <text evidence="17">The sequence shown here is derived from an EMBL/GenBank/DDBJ whole genome shotgun (WGS) entry which is preliminary data.</text>
</comment>
<evidence type="ECO:0000256" key="5">
    <source>
        <dbReference type="ARBA" id="ARBA00022553"/>
    </source>
</evidence>